<keyword evidence="3" id="KW-1185">Reference proteome</keyword>
<dbReference type="AlphaFoldDB" id="A0A8B6EHT0"/>
<dbReference type="EMBL" id="UYJE01005226">
    <property type="protein sequence ID" value="VDI35274.1"/>
    <property type="molecule type" value="Genomic_DNA"/>
</dbReference>
<dbReference type="Proteomes" id="UP000596742">
    <property type="component" value="Unassembled WGS sequence"/>
</dbReference>
<name>A0A8B6EHT0_MYTGA</name>
<evidence type="ECO:0000313" key="2">
    <source>
        <dbReference type="EMBL" id="VDI35274.1"/>
    </source>
</evidence>
<protein>
    <submittedName>
        <fullName evidence="2">Uncharacterized protein</fullName>
    </submittedName>
</protein>
<feature type="region of interest" description="Disordered" evidence="1">
    <location>
        <begin position="1"/>
        <end position="53"/>
    </location>
</feature>
<comment type="caution">
    <text evidence="2">The sequence shown here is derived from an EMBL/GenBank/DDBJ whole genome shotgun (WGS) entry which is preliminary data.</text>
</comment>
<proteinExistence type="predicted"/>
<accession>A0A8B6EHT0</accession>
<organism evidence="2 3">
    <name type="scientific">Mytilus galloprovincialis</name>
    <name type="common">Mediterranean mussel</name>
    <dbReference type="NCBI Taxonomy" id="29158"/>
    <lineage>
        <taxon>Eukaryota</taxon>
        <taxon>Metazoa</taxon>
        <taxon>Spiralia</taxon>
        <taxon>Lophotrochozoa</taxon>
        <taxon>Mollusca</taxon>
        <taxon>Bivalvia</taxon>
        <taxon>Autobranchia</taxon>
        <taxon>Pteriomorphia</taxon>
        <taxon>Mytilida</taxon>
        <taxon>Mytiloidea</taxon>
        <taxon>Mytilidae</taxon>
        <taxon>Mytilinae</taxon>
        <taxon>Mytilus</taxon>
    </lineage>
</organism>
<reference evidence="2" key="1">
    <citation type="submission" date="2018-11" db="EMBL/GenBank/DDBJ databases">
        <authorList>
            <person name="Alioto T."/>
            <person name="Alioto T."/>
        </authorList>
    </citation>
    <scope>NUCLEOTIDE SEQUENCE</scope>
</reference>
<gene>
    <name evidence="2" type="ORF">MGAL_10B018729</name>
</gene>
<evidence type="ECO:0000256" key="1">
    <source>
        <dbReference type="SAM" id="MobiDB-lite"/>
    </source>
</evidence>
<sequence length="53" mass="6686">MDRRSRYEEHRRNGKDHYHRDNNSYDNPGYHRDGNDIYRPTDYRQRNCQLTKD</sequence>
<evidence type="ECO:0000313" key="3">
    <source>
        <dbReference type="Proteomes" id="UP000596742"/>
    </source>
</evidence>